<keyword evidence="4 6" id="KW-1133">Transmembrane helix</keyword>
<dbReference type="PANTHER" id="PTHR43701">
    <property type="entry name" value="MEMBRANE TRANSPORTER PROTEIN MJ0441-RELATED"/>
    <property type="match status" value="1"/>
</dbReference>
<dbReference type="AlphaFoldDB" id="A0A1H5Q4Z7"/>
<dbReference type="EMBL" id="FNUJ01000001">
    <property type="protein sequence ID" value="SEF21200.1"/>
    <property type="molecule type" value="Genomic_DNA"/>
</dbReference>
<dbReference type="PANTHER" id="PTHR43701:SF5">
    <property type="entry name" value="MEMBRANE TRANSPORTER PROTEIN-RELATED"/>
    <property type="match status" value="1"/>
</dbReference>
<feature type="transmembrane region" description="Helical" evidence="6">
    <location>
        <begin position="83"/>
        <end position="113"/>
    </location>
</feature>
<evidence type="ECO:0000256" key="1">
    <source>
        <dbReference type="ARBA" id="ARBA00004141"/>
    </source>
</evidence>
<keyword evidence="8" id="KW-1185">Reference proteome</keyword>
<evidence type="ECO:0000256" key="6">
    <source>
        <dbReference type="RuleBase" id="RU363041"/>
    </source>
</evidence>
<keyword evidence="5 6" id="KW-0472">Membrane</keyword>
<accession>A0A1H5Q4Z7</accession>
<dbReference type="STRING" id="218821.SAMN05421837_101764"/>
<feature type="transmembrane region" description="Helical" evidence="6">
    <location>
        <begin position="133"/>
        <end position="151"/>
    </location>
</feature>
<feature type="transmembrane region" description="Helical" evidence="6">
    <location>
        <begin position="201"/>
        <end position="221"/>
    </location>
</feature>
<feature type="transmembrane region" description="Helical" evidence="6">
    <location>
        <begin position="7"/>
        <end position="31"/>
    </location>
</feature>
<keyword evidence="3 6" id="KW-0812">Transmembrane</keyword>
<feature type="transmembrane region" description="Helical" evidence="6">
    <location>
        <begin position="51"/>
        <end position="71"/>
    </location>
</feature>
<feature type="transmembrane region" description="Helical" evidence="6">
    <location>
        <begin position="158"/>
        <end position="181"/>
    </location>
</feature>
<evidence type="ECO:0000256" key="3">
    <source>
        <dbReference type="ARBA" id="ARBA00022692"/>
    </source>
</evidence>
<proteinExistence type="inferred from homology"/>
<dbReference type="InterPro" id="IPR002781">
    <property type="entry name" value="TM_pro_TauE-like"/>
</dbReference>
<dbReference type="Proteomes" id="UP000198878">
    <property type="component" value="Unassembled WGS sequence"/>
</dbReference>
<comment type="similarity">
    <text evidence="2 6">Belongs to the 4-toluene sulfonate uptake permease (TSUP) (TC 2.A.102) family.</text>
</comment>
<reference evidence="8" key="1">
    <citation type="submission" date="2016-10" db="EMBL/GenBank/DDBJ databases">
        <authorList>
            <person name="Varghese N."/>
            <person name="Submissions S."/>
        </authorList>
    </citation>
    <scope>NUCLEOTIDE SEQUENCE [LARGE SCALE GENOMIC DNA]</scope>
    <source>
        <strain evidence="8">DSM 44654</strain>
    </source>
</reference>
<dbReference type="GO" id="GO:0005886">
    <property type="term" value="C:plasma membrane"/>
    <property type="evidence" value="ECO:0007669"/>
    <property type="project" value="UniProtKB-SubCell"/>
</dbReference>
<comment type="subcellular location">
    <subcellularLocation>
        <location evidence="6">Cell membrane</location>
        <topology evidence="6">Multi-pass membrane protein</topology>
    </subcellularLocation>
    <subcellularLocation>
        <location evidence="1">Membrane</location>
        <topology evidence="1">Multi-pass membrane protein</topology>
    </subcellularLocation>
</comment>
<evidence type="ECO:0000313" key="8">
    <source>
        <dbReference type="Proteomes" id="UP000198878"/>
    </source>
</evidence>
<dbReference type="InterPro" id="IPR051598">
    <property type="entry name" value="TSUP/Inactive_protease-like"/>
</dbReference>
<dbReference type="Pfam" id="PF01925">
    <property type="entry name" value="TauE"/>
    <property type="match status" value="1"/>
</dbReference>
<name>A0A1H5Q4Z7_9PSEU</name>
<evidence type="ECO:0000256" key="5">
    <source>
        <dbReference type="ARBA" id="ARBA00023136"/>
    </source>
</evidence>
<gene>
    <name evidence="7" type="ORF">SAMN05421837_101764</name>
</gene>
<protein>
    <recommendedName>
        <fullName evidence="6">Probable membrane transporter protein</fullName>
    </recommendedName>
</protein>
<sequence>MCHSRRVSVGVVVVVLLLAVPVGVFIGAIGIGGVLLPPALTWLGGLDVHSAAGTSSWAFLFTGLVGTAAYARHQAMPWRFGGWLTLGAAPAAAAGALVNGVVPATALWLFLAVVTAGSGAFNLWARPRESRELPAPAAVAVGAAVGFGSALTGTGGPVLLVPVLLALGVPALTTIAAGQLIQLPLVGFATLGYAAHGSVHFGLGTVLGILAGAGTLLGTRLARRLRGRSLHRVASAALVGFGAFLLVLAVRG</sequence>
<evidence type="ECO:0000256" key="4">
    <source>
        <dbReference type="ARBA" id="ARBA00022989"/>
    </source>
</evidence>
<feature type="transmembrane region" description="Helical" evidence="6">
    <location>
        <begin position="233"/>
        <end position="250"/>
    </location>
</feature>
<keyword evidence="6" id="KW-1003">Cell membrane</keyword>
<evidence type="ECO:0000313" key="7">
    <source>
        <dbReference type="EMBL" id="SEF21200.1"/>
    </source>
</evidence>
<evidence type="ECO:0000256" key="2">
    <source>
        <dbReference type="ARBA" id="ARBA00009142"/>
    </source>
</evidence>
<organism evidence="7 8">
    <name type="scientific">Amycolatopsis pretoriensis</name>
    <dbReference type="NCBI Taxonomy" id="218821"/>
    <lineage>
        <taxon>Bacteria</taxon>
        <taxon>Bacillati</taxon>
        <taxon>Actinomycetota</taxon>
        <taxon>Actinomycetes</taxon>
        <taxon>Pseudonocardiales</taxon>
        <taxon>Pseudonocardiaceae</taxon>
        <taxon>Amycolatopsis</taxon>
    </lineage>
</organism>